<gene>
    <name evidence="1" type="ORF">RUM44_000952</name>
</gene>
<proteinExistence type="predicted"/>
<dbReference type="EMBL" id="JAWJWF010000003">
    <property type="protein sequence ID" value="KAK6635698.1"/>
    <property type="molecule type" value="Genomic_DNA"/>
</dbReference>
<dbReference type="Proteomes" id="UP001359485">
    <property type="component" value="Unassembled WGS sequence"/>
</dbReference>
<evidence type="ECO:0000313" key="1">
    <source>
        <dbReference type="EMBL" id="KAK6635698.1"/>
    </source>
</evidence>
<reference evidence="1 2" key="1">
    <citation type="submission" date="2023-09" db="EMBL/GenBank/DDBJ databases">
        <title>Genomes of two closely related lineages of the louse Polyplax serrata with different host specificities.</title>
        <authorList>
            <person name="Martinu J."/>
            <person name="Tarabai H."/>
            <person name="Stefka J."/>
            <person name="Hypsa V."/>
        </authorList>
    </citation>
    <scope>NUCLEOTIDE SEQUENCE [LARGE SCALE GENOMIC DNA]</scope>
    <source>
        <strain evidence="1">98ZLc_SE</strain>
    </source>
</reference>
<name>A0ABR1B928_POLSC</name>
<sequence>MARVVPVIASVTVVDKSVRNLSFAIGVNYLVKVEGVNLYPRTLVRLTTSPDSSGELCQFENDGLSDSFGVLVHPHFVSDTLGFFTVLLINDLHEPLYLCVGDATLNSSINAHHQELIKWIHQGRNVFLLGDNHQNTPDEVSVATSSR</sequence>
<organism evidence="1 2">
    <name type="scientific">Polyplax serrata</name>
    <name type="common">Common mouse louse</name>
    <dbReference type="NCBI Taxonomy" id="468196"/>
    <lineage>
        <taxon>Eukaryota</taxon>
        <taxon>Metazoa</taxon>
        <taxon>Ecdysozoa</taxon>
        <taxon>Arthropoda</taxon>
        <taxon>Hexapoda</taxon>
        <taxon>Insecta</taxon>
        <taxon>Pterygota</taxon>
        <taxon>Neoptera</taxon>
        <taxon>Paraneoptera</taxon>
        <taxon>Psocodea</taxon>
        <taxon>Troctomorpha</taxon>
        <taxon>Phthiraptera</taxon>
        <taxon>Anoplura</taxon>
        <taxon>Polyplacidae</taxon>
        <taxon>Polyplax</taxon>
    </lineage>
</organism>
<accession>A0ABR1B928</accession>
<evidence type="ECO:0000313" key="2">
    <source>
        <dbReference type="Proteomes" id="UP001359485"/>
    </source>
</evidence>
<evidence type="ECO:0008006" key="3">
    <source>
        <dbReference type="Google" id="ProtNLM"/>
    </source>
</evidence>
<protein>
    <recommendedName>
        <fullName evidence="3">Peptidase S26 domain-containing protein</fullName>
    </recommendedName>
</protein>
<comment type="caution">
    <text evidence="1">The sequence shown here is derived from an EMBL/GenBank/DDBJ whole genome shotgun (WGS) entry which is preliminary data.</text>
</comment>
<keyword evidence="2" id="KW-1185">Reference proteome</keyword>